<keyword evidence="2" id="KW-0812">Transmembrane</keyword>
<organism evidence="3 4">
    <name type="scientific">Laodelphax striatellus</name>
    <name type="common">Small brown planthopper</name>
    <name type="synonym">Delphax striatella</name>
    <dbReference type="NCBI Taxonomy" id="195883"/>
    <lineage>
        <taxon>Eukaryota</taxon>
        <taxon>Metazoa</taxon>
        <taxon>Ecdysozoa</taxon>
        <taxon>Arthropoda</taxon>
        <taxon>Hexapoda</taxon>
        <taxon>Insecta</taxon>
        <taxon>Pterygota</taxon>
        <taxon>Neoptera</taxon>
        <taxon>Paraneoptera</taxon>
        <taxon>Hemiptera</taxon>
        <taxon>Auchenorrhyncha</taxon>
        <taxon>Fulgoroidea</taxon>
        <taxon>Delphacidae</taxon>
        <taxon>Criomorphinae</taxon>
        <taxon>Laodelphax</taxon>
    </lineage>
</organism>
<evidence type="ECO:0000313" key="3">
    <source>
        <dbReference type="EMBL" id="RZF44751.1"/>
    </source>
</evidence>
<evidence type="ECO:0000313" key="4">
    <source>
        <dbReference type="Proteomes" id="UP000291343"/>
    </source>
</evidence>
<dbReference type="AlphaFoldDB" id="A0A482XHF1"/>
<feature type="transmembrane region" description="Helical" evidence="2">
    <location>
        <begin position="161"/>
        <end position="183"/>
    </location>
</feature>
<dbReference type="PANTHER" id="PTHR16983">
    <property type="entry name" value="UPAR/LY6 DOMAIN-CONTAINING PROTEIN"/>
    <property type="match status" value="1"/>
</dbReference>
<dbReference type="InParanoid" id="A0A482XHF1"/>
<dbReference type="SUPFAM" id="SSF57302">
    <property type="entry name" value="Snake toxin-like"/>
    <property type="match status" value="1"/>
</dbReference>
<keyword evidence="4" id="KW-1185">Reference proteome</keyword>
<dbReference type="STRING" id="195883.A0A482XHF1"/>
<keyword evidence="1" id="KW-0732">Signal</keyword>
<proteinExistence type="predicted"/>
<dbReference type="PANTHER" id="PTHR16983:SF10">
    <property type="entry name" value="PROTEIN QUIVER"/>
    <property type="match status" value="1"/>
</dbReference>
<dbReference type="InterPro" id="IPR051110">
    <property type="entry name" value="Ly-6/neurotoxin-like_GPI-ap"/>
</dbReference>
<comment type="caution">
    <text evidence="3">The sequence shown here is derived from an EMBL/GenBank/DDBJ whole genome shotgun (WGS) entry which is preliminary data.</text>
</comment>
<dbReference type="InterPro" id="IPR045860">
    <property type="entry name" value="Snake_toxin-like_sf"/>
</dbReference>
<protein>
    <submittedName>
        <fullName evidence="3">Uncharacterized protein</fullName>
    </submittedName>
</protein>
<gene>
    <name evidence="3" type="ORF">LSTR_LSTR000703</name>
</gene>
<dbReference type="CDD" id="cd00117">
    <property type="entry name" value="TFP"/>
    <property type="match status" value="1"/>
</dbReference>
<sequence>MENHILKYNFKDVDILVYIFALLLFLQVADTTISGDKIFSGSYKHQTIGAQDRGNSLWCYKCHTMNEKEECNDLAGKNNSVLVHKCLGDDRTCVVVVVYFQVKRYSYTTSTENTTSVQIMWSIERNCVNKCEPGCITIGERTKLYACTSCCDTSFCNSDRGAANTITVNAHLALISLFLVYFIQHFQSSSRYIKT</sequence>
<reference evidence="3 4" key="1">
    <citation type="journal article" date="2017" name="Gigascience">
        <title>Genome sequence of the small brown planthopper, Laodelphax striatellus.</title>
        <authorList>
            <person name="Zhu J."/>
            <person name="Jiang F."/>
            <person name="Wang X."/>
            <person name="Yang P."/>
            <person name="Bao Y."/>
            <person name="Zhao W."/>
            <person name="Wang W."/>
            <person name="Lu H."/>
            <person name="Wang Q."/>
            <person name="Cui N."/>
            <person name="Li J."/>
            <person name="Chen X."/>
            <person name="Luo L."/>
            <person name="Yu J."/>
            <person name="Kang L."/>
            <person name="Cui F."/>
        </authorList>
    </citation>
    <scope>NUCLEOTIDE SEQUENCE [LARGE SCALE GENOMIC DNA]</scope>
    <source>
        <strain evidence="3">Lst14</strain>
    </source>
</reference>
<evidence type="ECO:0000256" key="1">
    <source>
        <dbReference type="ARBA" id="ARBA00022729"/>
    </source>
</evidence>
<dbReference type="FunCoup" id="A0A482XHF1">
    <property type="interactions" value="15"/>
</dbReference>
<dbReference type="Proteomes" id="UP000291343">
    <property type="component" value="Unassembled WGS sequence"/>
</dbReference>
<dbReference type="OrthoDB" id="6415465at2759"/>
<dbReference type="EMBL" id="QKKF02010319">
    <property type="protein sequence ID" value="RZF44751.1"/>
    <property type="molecule type" value="Genomic_DNA"/>
</dbReference>
<accession>A0A482XHF1</accession>
<keyword evidence="2" id="KW-1133">Transmembrane helix</keyword>
<name>A0A482XHF1_LAOST</name>
<evidence type="ECO:0000256" key="2">
    <source>
        <dbReference type="SAM" id="Phobius"/>
    </source>
</evidence>
<keyword evidence="2" id="KW-0472">Membrane</keyword>